<organism evidence="1 2">
    <name type="scientific">Aspergillus glaucus CBS 516.65</name>
    <dbReference type="NCBI Taxonomy" id="1160497"/>
    <lineage>
        <taxon>Eukaryota</taxon>
        <taxon>Fungi</taxon>
        <taxon>Dikarya</taxon>
        <taxon>Ascomycota</taxon>
        <taxon>Pezizomycotina</taxon>
        <taxon>Eurotiomycetes</taxon>
        <taxon>Eurotiomycetidae</taxon>
        <taxon>Eurotiales</taxon>
        <taxon>Aspergillaceae</taxon>
        <taxon>Aspergillus</taxon>
        <taxon>Aspergillus subgen. Aspergillus</taxon>
    </lineage>
</organism>
<evidence type="ECO:0000313" key="2">
    <source>
        <dbReference type="Proteomes" id="UP000184300"/>
    </source>
</evidence>
<name>A0A1L9VHU0_ASPGL</name>
<accession>A0A1L9VHU0</accession>
<dbReference type="Proteomes" id="UP000184300">
    <property type="component" value="Unassembled WGS sequence"/>
</dbReference>
<dbReference type="OrthoDB" id="4481923at2759"/>
<reference evidence="2" key="1">
    <citation type="journal article" date="2017" name="Genome Biol.">
        <title>Comparative genomics reveals high biological diversity and specific adaptations in the industrially and medically important fungal genus Aspergillus.</title>
        <authorList>
            <person name="de Vries R.P."/>
            <person name="Riley R."/>
            <person name="Wiebenga A."/>
            <person name="Aguilar-Osorio G."/>
            <person name="Amillis S."/>
            <person name="Uchima C.A."/>
            <person name="Anderluh G."/>
            <person name="Asadollahi M."/>
            <person name="Askin M."/>
            <person name="Barry K."/>
            <person name="Battaglia E."/>
            <person name="Bayram O."/>
            <person name="Benocci T."/>
            <person name="Braus-Stromeyer S.A."/>
            <person name="Caldana C."/>
            <person name="Canovas D."/>
            <person name="Cerqueira G.C."/>
            <person name="Chen F."/>
            <person name="Chen W."/>
            <person name="Choi C."/>
            <person name="Clum A."/>
            <person name="Dos Santos R.A."/>
            <person name="Damasio A.R."/>
            <person name="Diallinas G."/>
            <person name="Emri T."/>
            <person name="Fekete E."/>
            <person name="Flipphi M."/>
            <person name="Freyberg S."/>
            <person name="Gallo A."/>
            <person name="Gournas C."/>
            <person name="Habgood R."/>
            <person name="Hainaut M."/>
            <person name="Harispe M.L."/>
            <person name="Henrissat B."/>
            <person name="Hilden K.S."/>
            <person name="Hope R."/>
            <person name="Hossain A."/>
            <person name="Karabika E."/>
            <person name="Karaffa L."/>
            <person name="Karanyi Z."/>
            <person name="Krasevec N."/>
            <person name="Kuo A."/>
            <person name="Kusch H."/>
            <person name="LaButti K."/>
            <person name="Lagendijk E.L."/>
            <person name="Lapidus A."/>
            <person name="Levasseur A."/>
            <person name="Lindquist E."/>
            <person name="Lipzen A."/>
            <person name="Logrieco A.F."/>
            <person name="MacCabe A."/>
            <person name="Maekelae M.R."/>
            <person name="Malavazi I."/>
            <person name="Melin P."/>
            <person name="Meyer V."/>
            <person name="Mielnichuk N."/>
            <person name="Miskei M."/>
            <person name="Molnar A.P."/>
            <person name="Mule G."/>
            <person name="Ngan C.Y."/>
            <person name="Orejas M."/>
            <person name="Orosz E."/>
            <person name="Ouedraogo J.P."/>
            <person name="Overkamp K.M."/>
            <person name="Park H.-S."/>
            <person name="Perrone G."/>
            <person name="Piumi F."/>
            <person name="Punt P.J."/>
            <person name="Ram A.F."/>
            <person name="Ramon A."/>
            <person name="Rauscher S."/>
            <person name="Record E."/>
            <person name="Riano-Pachon D.M."/>
            <person name="Robert V."/>
            <person name="Roehrig J."/>
            <person name="Ruller R."/>
            <person name="Salamov A."/>
            <person name="Salih N.S."/>
            <person name="Samson R.A."/>
            <person name="Sandor E."/>
            <person name="Sanguinetti M."/>
            <person name="Schuetze T."/>
            <person name="Sepcic K."/>
            <person name="Shelest E."/>
            <person name="Sherlock G."/>
            <person name="Sophianopoulou V."/>
            <person name="Squina F.M."/>
            <person name="Sun H."/>
            <person name="Susca A."/>
            <person name="Todd R.B."/>
            <person name="Tsang A."/>
            <person name="Unkles S.E."/>
            <person name="van de Wiele N."/>
            <person name="van Rossen-Uffink D."/>
            <person name="Oliveira J.V."/>
            <person name="Vesth T.C."/>
            <person name="Visser J."/>
            <person name="Yu J.-H."/>
            <person name="Zhou M."/>
            <person name="Andersen M.R."/>
            <person name="Archer D.B."/>
            <person name="Baker S.E."/>
            <person name="Benoit I."/>
            <person name="Brakhage A.A."/>
            <person name="Braus G.H."/>
            <person name="Fischer R."/>
            <person name="Frisvad J.C."/>
            <person name="Goldman G.H."/>
            <person name="Houbraken J."/>
            <person name="Oakley B."/>
            <person name="Pocsi I."/>
            <person name="Scazzocchio C."/>
            <person name="Seiboth B."/>
            <person name="vanKuyk P.A."/>
            <person name="Wortman J."/>
            <person name="Dyer P.S."/>
            <person name="Grigoriev I.V."/>
        </authorList>
    </citation>
    <scope>NUCLEOTIDE SEQUENCE [LARGE SCALE GENOMIC DNA]</scope>
    <source>
        <strain evidence="2">CBS 516.65</strain>
    </source>
</reference>
<evidence type="ECO:0000313" key="1">
    <source>
        <dbReference type="EMBL" id="OJJ83489.1"/>
    </source>
</evidence>
<gene>
    <name evidence="1" type="ORF">ASPGLDRAFT_48039</name>
</gene>
<dbReference type="RefSeq" id="XP_022400187.1">
    <property type="nucleotide sequence ID" value="XM_022546811.1"/>
</dbReference>
<protein>
    <recommendedName>
        <fullName evidence="3">EthD domain-containing protein</fullName>
    </recommendedName>
</protein>
<dbReference type="VEuPathDB" id="FungiDB:ASPGLDRAFT_48039"/>
<dbReference type="GeneID" id="34463072"/>
<keyword evidence="2" id="KW-1185">Reference proteome</keyword>
<proteinExistence type="predicted"/>
<sequence>MPDYIKYKLLIRYGNYAAYETYDKDIQEILGTKYGELGATDIQPSYVGPSLPLLSISSFEAPDDVPLDELKDVILGENITTDIQPMGEYRQYRYS</sequence>
<evidence type="ECO:0008006" key="3">
    <source>
        <dbReference type="Google" id="ProtNLM"/>
    </source>
</evidence>
<dbReference type="AlphaFoldDB" id="A0A1L9VHU0"/>
<dbReference type="EMBL" id="KV878899">
    <property type="protein sequence ID" value="OJJ83489.1"/>
    <property type="molecule type" value="Genomic_DNA"/>
</dbReference>